<evidence type="ECO:0000259" key="4">
    <source>
        <dbReference type="SMART" id="SM00479"/>
    </source>
</evidence>
<dbReference type="SMART" id="SM00479">
    <property type="entry name" value="EXOIII"/>
    <property type="match status" value="1"/>
</dbReference>
<name>A0A0G0CX96_9BACT</name>
<keyword evidence="2" id="KW-0378">Hydrolase</keyword>
<dbReference type="InterPro" id="IPR013520">
    <property type="entry name" value="Ribonucl_H"/>
</dbReference>
<dbReference type="AlphaFoldDB" id="A0A0G0CX96"/>
<dbReference type="PANTHER" id="PTHR30231">
    <property type="entry name" value="DNA POLYMERASE III SUBUNIT EPSILON"/>
    <property type="match status" value="1"/>
</dbReference>
<reference evidence="5 6" key="1">
    <citation type="journal article" date="2015" name="Nature">
        <title>rRNA introns, odd ribosomes, and small enigmatic genomes across a large radiation of phyla.</title>
        <authorList>
            <person name="Brown C.T."/>
            <person name="Hug L.A."/>
            <person name="Thomas B.C."/>
            <person name="Sharon I."/>
            <person name="Castelle C.J."/>
            <person name="Singh A."/>
            <person name="Wilkins M.J."/>
            <person name="Williams K.H."/>
            <person name="Banfield J.F."/>
        </authorList>
    </citation>
    <scope>NUCLEOTIDE SEQUENCE [LARGE SCALE GENOMIC DNA]</scope>
</reference>
<dbReference type="Proteomes" id="UP000186383">
    <property type="component" value="Unassembled WGS sequence"/>
</dbReference>
<comment type="caution">
    <text evidence="5">The sequence shown here is derived from an EMBL/GenBank/DDBJ whole genome shotgun (WGS) entry which is preliminary data.</text>
</comment>
<proteinExistence type="predicted"/>
<dbReference type="EMBL" id="LBQW01000010">
    <property type="protein sequence ID" value="KKP85698.1"/>
    <property type="molecule type" value="Genomic_DNA"/>
</dbReference>
<dbReference type="GO" id="GO:0008408">
    <property type="term" value="F:3'-5' exonuclease activity"/>
    <property type="evidence" value="ECO:0007669"/>
    <property type="project" value="TreeGrafter"/>
</dbReference>
<dbReference type="InterPro" id="IPR012337">
    <property type="entry name" value="RNaseH-like_sf"/>
</dbReference>
<dbReference type="PANTHER" id="PTHR30231:SF4">
    <property type="entry name" value="PROTEIN NEN2"/>
    <property type="match status" value="1"/>
</dbReference>
<evidence type="ECO:0000256" key="2">
    <source>
        <dbReference type="ARBA" id="ARBA00022801"/>
    </source>
</evidence>
<organism evidence="5 6">
    <name type="scientific">Candidatus Nomurabacteria bacterium GW2011_GWA1_35_8</name>
    <dbReference type="NCBI Taxonomy" id="1618727"/>
    <lineage>
        <taxon>Bacteria</taxon>
        <taxon>Candidatus Nomuraibacteriota</taxon>
    </lineage>
</organism>
<accession>A0A0G0CX96</accession>
<dbReference type="SUPFAM" id="SSF53098">
    <property type="entry name" value="Ribonuclease H-like"/>
    <property type="match status" value="1"/>
</dbReference>
<evidence type="ECO:0000256" key="1">
    <source>
        <dbReference type="ARBA" id="ARBA00022722"/>
    </source>
</evidence>
<dbReference type="InterPro" id="IPR036397">
    <property type="entry name" value="RNaseH_sf"/>
</dbReference>
<evidence type="ECO:0000256" key="3">
    <source>
        <dbReference type="ARBA" id="ARBA00022839"/>
    </source>
</evidence>
<dbReference type="CDD" id="cd06127">
    <property type="entry name" value="DEDDh"/>
    <property type="match status" value="1"/>
</dbReference>
<evidence type="ECO:0000313" key="6">
    <source>
        <dbReference type="Proteomes" id="UP000186383"/>
    </source>
</evidence>
<dbReference type="Pfam" id="PF00929">
    <property type="entry name" value="RNase_T"/>
    <property type="match status" value="1"/>
</dbReference>
<dbReference type="GO" id="GO:0003676">
    <property type="term" value="F:nucleic acid binding"/>
    <property type="evidence" value="ECO:0007669"/>
    <property type="project" value="InterPro"/>
</dbReference>
<keyword evidence="3" id="KW-0269">Exonuclease</keyword>
<gene>
    <name evidence="5" type="ORF">UR88_C0010G0020</name>
</gene>
<evidence type="ECO:0000313" key="5">
    <source>
        <dbReference type="EMBL" id="KKP85698.1"/>
    </source>
</evidence>
<dbReference type="Gene3D" id="3.30.420.10">
    <property type="entry name" value="Ribonuclease H-like superfamily/Ribonuclease H"/>
    <property type="match status" value="1"/>
</dbReference>
<feature type="domain" description="Exonuclease" evidence="4">
    <location>
        <begin position="5"/>
        <end position="151"/>
    </location>
</feature>
<feature type="non-terminal residue" evidence="5">
    <location>
        <position position="151"/>
    </location>
</feature>
<sequence length="151" mass="17569">MRKHNLAFIDIETTGLDVIKHEIIEIGCVITTPKLEIIEKFELKIKPEHIENGDPVALKVIHYDSIDWENAKKLDDSMKILSKKVKDCIMIGQNVSFDSGFLEYAFAKTKIKNNMYYHKLDTISIAWAKLHRKPSITHFSLRELCKHFDIK</sequence>
<protein>
    <submittedName>
        <fullName evidence="5">Polymerase III epsilon subunit protein</fullName>
    </submittedName>
</protein>
<keyword evidence="1" id="KW-0540">Nuclease</keyword>